<accession>A0A9W9PE05</accession>
<dbReference type="RefSeq" id="XP_056505781.1">
    <property type="nucleotide sequence ID" value="XM_056640024.1"/>
</dbReference>
<sequence>MPARLLSFATFCFAQQVKKRMEEVAANADLQLPSVTVEVTFVDTAPVEDYEFKYQKSYREVPDNLDMRMVDYKRVLDLLSEWSDINFKIVYQSKFLGADGEGWISPAGKSKPKVKSPAKGNPDRVLTDVIMAIKPVHLANIASRQKNHEYRKYRLRDGVTRLWFYETADAGQGRASITHIAVIPATTRHERHEPGSVPTEPFGIGNEDFNAEKKESKYGYPILELYELVRPVNLSEMKAQWGMGGAPMGWRYVERDMWENRWGEGQDRSEEVRRVF</sequence>
<gene>
    <name evidence="1" type="ORF">N7469_001104</name>
</gene>
<dbReference type="AlphaFoldDB" id="A0A9W9PE05"/>
<dbReference type="Proteomes" id="UP001147733">
    <property type="component" value="Unassembled WGS sequence"/>
</dbReference>
<dbReference type="EMBL" id="JAPQKT010000001">
    <property type="protein sequence ID" value="KAJ5242777.1"/>
    <property type="molecule type" value="Genomic_DNA"/>
</dbReference>
<evidence type="ECO:0000313" key="1">
    <source>
        <dbReference type="EMBL" id="KAJ5242777.1"/>
    </source>
</evidence>
<protein>
    <submittedName>
        <fullName evidence="1">Uncharacterized protein</fullName>
    </submittedName>
</protein>
<evidence type="ECO:0000313" key="2">
    <source>
        <dbReference type="Proteomes" id="UP001147733"/>
    </source>
</evidence>
<reference evidence="1" key="2">
    <citation type="journal article" date="2023" name="IMA Fungus">
        <title>Comparative genomic study of the Penicillium genus elucidates a diverse pangenome and 15 lateral gene transfer events.</title>
        <authorList>
            <person name="Petersen C."/>
            <person name="Sorensen T."/>
            <person name="Nielsen M.R."/>
            <person name="Sondergaard T.E."/>
            <person name="Sorensen J.L."/>
            <person name="Fitzpatrick D.A."/>
            <person name="Frisvad J.C."/>
            <person name="Nielsen K.L."/>
        </authorList>
    </citation>
    <scope>NUCLEOTIDE SEQUENCE</scope>
    <source>
        <strain evidence="1">IBT 23319</strain>
    </source>
</reference>
<organism evidence="1 2">
    <name type="scientific">Penicillium citrinum</name>
    <dbReference type="NCBI Taxonomy" id="5077"/>
    <lineage>
        <taxon>Eukaryota</taxon>
        <taxon>Fungi</taxon>
        <taxon>Dikarya</taxon>
        <taxon>Ascomycota</taxon>
        <taxon>Pezizomycotina</taxon>
        <taxon>Eurotiomycetes</taxon>
        <taxon>Eurotiomycetidae</taxon>
        <taxon>Eurotiales</taxon>
        <taxon>Aspergillaceae</taxon>
        <taxon>Penicillium</taxon>
    </lineage>
</organism>
<reference evidence="1" key="1">
    <citation type="submission" date="2022-11" db="EMBL/GenBank/DDBJ databases">
        <authorList>
            <person name="Petersen C."/>
        </authorList>
    </citation>
    <scope>NUCLEOTIDE SEQUENCE</scope>
    <source>
        <strain evidence="1">IBT 23319</strain>
    </source>
</reference>
<name>A0A9W9PE05_PENCI</name>
<keyword evidence="2" id="KW-1185">Reference proteome</keyword>
<proteinExistence type="predicted"/>
<comment type="caution">
    <text evidence="1">The sequence shown here is derived from an EMBL/GenBank/DDBJ whole genome shotgun (WGS) entry which is preliminary data.</text>
</comment>
<dbReference type="GeneID" id="81379191"/>
<dbReference type="OrthoDB" id="2149705at2759"/>